<dbReference type="Gene3D" id="3.40.50.300">
    <property type="entry name" value="P-loop containing nucleotide triphosphate hydrolases"/>
    <property type="match status" value="1"/>
</dbReference>
<gene>
    <name evidence="1" type="ORF">C8A00DRAFT_36346</name>
</gene>
<accession>A0AAN6VH69</accession>
<comment type="caution">
    <text evidence="1">The sequence shown here is derived from an EMBL/GenBank/DDBJ whole genome shotgun (WGS) entry which is preliminary data.</text>
</comment>
<dbReference type="SUPFAM" id="SSF52540">
    <property type="entry name" value="P-loop containing nucleoside triphosphate hydrolases"/>
    <property type="match status" value="1"/>
</dbReference>
<protein>
    <submittedName>
        <fullName evidence="1">Uncharacterized protein</fullName>
    </submittedName>
</protein>
<evidence type="ECO:0000313" key="1">
    <source>
        <dbReference type="EMBL" id="KAK4151039.1"/>
    </source>
</evidence>
<reference evidence="1" key="1">
    <citation type="journal article" date="2023" name="Mol. Phylogenet. Evol.">
        <title>Genome-scale phylogeny and comparative genomics of the fungal order Sordariales.</title>
        <authorList>
            <person name="Hensen N."/>
            <person name="Bonometti L."/>
            <person name="Westerberg I."/>
            <person name="Brannstrom I.O."/>
            <person name="Guillou S."/>
            <person name="Cros-Aarteil S."/>
            <person name="Calhoun S."/>
            <person name="Haridas S."/>
            <person name="Kuo A."/>
            <person name="Mondo S."/>
            <person name="Pangilinan J."/>
            <person name="Riley R."/>
            <person name="LaButti K."/>
            <person name="Andreopoulos B."/>
            <person name="Lipzen A."/>
            <person name="Chen C."/>
            <person name="Yan M."/>
            <person name="Daum C."/>
            <person name="Ng V."/>
            <person name="Clum A."/>
            <person name="Steindorff A."/>
            <person name="Ohm R.A."/>
            <person name="Martin F."/>
            <person name="Silar P."/>
            <person name="Natvig D.O."/>
            <person name="Lalanne C."/>
            <person name="Gautier V."/>
            <person name="Ament-Velasquez S.L."/>
            <person name="Kruys A."/>
            <person name="Hutchinson M.I."/>
            <person name="Powell A.J."/>
            <person name="Barry K."/>
            <person name="Miller A.N."/>
            <person name="Grigoriev I.V."/>
            <person name="Debuchy R."/>
            <person name="Gladieux P."/>
            <person name="Hiltunen Thoren M."/>
            <person name="Johannesson H."/>
        </authorList>
    </citation>
    <scope>NUCLEOTIDE SEQUENCE</scope>
    <source>
        <strain evidence="1">CBS 538.74</strain>
    </source>
</reference>
<evidence type="ECO:0000313" key="2">
    <source>
        <dbReference type="Proteomes" id="UP001302745"/>
    </source>
</evidence>
<dbReference type="Proteomes" id="UP001302745">
    <property type="component" value="Unassembled WGS sequence"/>
</dbReference>
<dbReference type="AlphaFoldDB" id="A0AAN6VH69"/>
<proteinExistence type="predicted"/>
<dbReference type="EMBL" id="MU857037">
    <property type="protein sequence ID" value="KAK4151039.1"/>
    <property type="molecule type" value="Genomic_DNA"/>
</dbReference>
<keyword evidence="2" id="KW-1185">Reference proteome</keyword>
<organism evidence="1 2">
    <name type="scientific">Chaetomidium leptoderma</name>
    <dbReference type="NCBI Taxonomy" id="669021"/>
    <lineage>
        <taxon>Eukaryota</taxon>
        <taxon>Fungi</taxon>
        <taxon>Dikarya</taxon>
        <taxon>Ascomycota</taxon>
        <taxon>Pezizomycotina</taxon>
        <taxon>Sordariomycetes</taxon>
        <taxon>Sordariomycetidae</taxon>
        <taxon>Sordariales</taxon>
        <taxon>Chaetomiaceae</taxon>
        <taxon>Chaetomidium</taxon>
    </lineage>
</organism>
<sequence length="209" mass="22534">MAPATARTAPVVWINGFPGSGKLTVAMAVAALDKTAIVLDNHKLIDPVEARFSRTHPSYQHERRLFRQAILDRHVCNMATLSRLVIFTDFQSNNALGWVVASEYKAAAFKAGRPFVPIYITCDEATNLERVASPDRLGSGTNKLTNPQVLGDLRSRCELYQFDSCPGLTVDSTSLAPSAVAAKIVEFAWNRASSPADGADEAGEGVGRA</sequence>
<dbReference type="InterPro" id="IPR027417">
    <property type="entry name" value="P-loop_NTPase"/>
</dbReference>
<reference evidence="1" key="2">
    <citation type="submission" date="2023-05" db="EMBL/GenBank/DDBJ databases">
        <authorList>
            <consortium name="Lawrence Berkeley National Laboratory"/>
            <person name="Steindorff A."/>
            <person name="Hensen N."/>
            <person name="Bonometti L."/>
            <person name="Westerberg I."/>
            <person name="Brannstrom I.O."/>
            <person name="Guillou S."/>
            <person name="Cros-Aarteil S."/>
            <person name="Calhoun S."/>
            <person name="Haridas S."/>
            <person name="Kuo A."/>
            <person name="Mondo S."/>
            <person name="Pangilinan J."/>
            <person name="Riley R."/>
            <person name="Labutti K."/>
            <person name="Andreopoulos B."/>
            <person name="Lipzen A."/>
            <person name="Chen C."/>
            <person name="Yanf M."/>
            <person name="Daum C."/>
            <person name="Ng V."/>
            <person name="Clum A."/>
            <person name="Ohm R."/>
            <person name="Martin F."/>
            <person name="Silar P."/>
            <person name="Natvig D."/>
            <person name="Lalanne C."/>
            <person name="Gautier V."/>
            <person name="Ament-Velasquez S.L."/>
            <person name="Kruys A."/>
            <person name="Hutchinson M.I."/>
            <person name="Powell A.J."/>
            <person name="Barry K."/>
            <person name="Miller A.N."/>
            <person name="Grigoriev I.V."/>
            <person name="Debuchy R."/>
            <person name="Gladieux P."/>
            <person name="Thoren M.H."/>
            <person name="Johannesson H."/>
        </authorList>
    </citation>
    <scope>NUCLEOTIDE SEQUENCE</scope>
    <source>
        <strain evidence="1">CBS 538.74</strain>
    </source>
</reference>
<name>A0AAN6VH69_9PEZI</name>